<organism evidence="1 2">
    <name type="scientific">Enterocloster bolteae (strain ATCC BAA-613 / DSM 15670 / CCUG 46953 / JCM 12243 / WAL 16351)</name>
    <name type="common">Clostridium bolteae</name>
    <dbReference type="NCBI Taxonomy" id="411902"/>
    <lineage>
        <taxon>Bacteria</taxon>
        <taxon>Bacillati</taxon>
        <taxon>Bacillota</taxon>
        <taxon>Clostridia</taxon>
        <taxon>Lachnospirales</taxon>
        <taxon>Lachnospiraceae</taxon>
        <taxon>Enterocloster</taxon>
    </lineage>
</organism>
<comment type="caution">
    <text evidence="1">The sequence shown here is derived from an EMBL/GenBank/DDBJ whole genome shotgun (WGS) entry which is preliminary data.</text>
</comment>
<dbReference type="Proteomes" id="UP000005396">
    <property type="component" value="Unassembled WGS sequence"/>
</dbReference>
<dbReference type="SUPFAM" id="SSF88659">
    <property type="entry name" value="Sigma3 and sigma4 domains of RNA polymerase sigma factors"/>
    <property type="match status" value="1"/>
</dbReference>
<reference evidence="1 2" key="1">
    <citation type="submission" date="2007-08" db="EMBL/GenBank/DDBJ databases">
        <authorList>
            <person name="Fulton L."/>
            <person name="Clifton S."/>
            <person name="Fulton B."/>
            <person name="Xu J."/>
            <person name="Minx P."/>
            <person name="Pepin K.H."/>
            <person name="Johnson M."/>
            <person name="Thiruvilangam P."/>
            <person name="Bhonagiri V."/>
            <person name="Nash W.E."/>
            <person name="Mardis E.R."/>
            <person name="Wilson R.K."/>
        </authorList>
    </citation>
    <scope>NUCLEOTIDE SEQUENCE [LARGE SCALE GENOMIC DNA]</scope>
    <source>
        <strain evidence="2">ATCC BAA-613 / DSM 15670 / CCUG 46953 / JCM 12243 / WAL 16351</strain>
    </source>
</reference>
<reference evidence="1 2" key="2">
    <citation type="submission" date="2007-09" db="EMBL/GenBank/DDBJ databases">
        <title>Draft genome sequence of Clostridium bolteae (ATCC BAA-613).</title>
        <authorList>
            <person name="Sudarsanam P."/>
            <person name="Ley R."/>
            <person name="Guruge J."/>
            <person name="Turnbaugh P.J."/>
            <person name="Mahowald M."/>
            <person name="Liep D."/>
            <person name="Gordon J."/>
        </authorList>
    </citation>
    <scope>NUCLEOTIDE SEQUENCE [LARGE SCALE GENOMIC DNA]</scope>
    <source>
        <strain evidence="2">ATCC BAA-613 / DSM 15670 / CCUG 46953 / JCM 12243 / WAL 16351</strain>
    </source>
</reference>
<dbReference type="HOGENOM" id="CLU_110616_2_0_9"/>
<name>A8RUP7_ENTBW</name>
<accession>A8RUP7</accession>
<gene>
    <name evidence="1" type="ORF">CLOBOL_04082</name>
</gene>
<dbReference type="EMBL" id="ABCC02000033">
    <property type="protein sequence ID" value="EDP15911.1"/>
    <property type="molecule type" value="Genomic_DNA"/>
</dbReference>
<dbReference type="eggNOG" id="COG1191">
    <property type="taxonomic scope" value="Bacteria"/>
</dbReference>
<dbReference type="Gene3D" id="1.20.140.160">
    <property type="match status" value="1"/>
</dbReference>
<evidence type="ECO:0008006" key="3">
    <source>
        <dbReference type="Google" id="ProtNLM"/>
    </source>
</evidence>
<sequence length="139" mass="16710">MSMCKEDKKQYFVQIGNKQVEVNQEVYLELYKDQLYEKNQQRKRRRNNILSFDAMNEENNDVYDFVPDMNSNAEEEAIHRATMHKIKEILKEIDPDNIISLNYFLEYSEHEISAILGIPKHTVNRRKRKILNSIKKLME</sequence>
<evidence type="ECO:0000313" key="2">
    <source>
        <dbReference type="Proteomes" id="UP000005396"/>
    </source>
</evidence>
<protein>
    <recommendedName>
        <fullName evidence="3">Sigma-70 family RNA polymerase sigma factor</fullName>
    </recommendedName>
</protein>
<dbReference type="AlphaFoldDB" id="A8RUP7"/>
<proteinExistence type="predicted"/>
<evidence type="ECO:0000313" key="1">
    <source>
        <dbReference type="EMBL" id="EDP15911.1"/>
    </source>
</evidence>
<dbReference type="InterPro" id="IPR013324">
    <property type="entry name" value="RNA_pol_sigma_r3/r4-like"/>
</dbReference>
<dbReference type="PaxDb" id="411902-CLOBOL_04082"/>